<evidence type="ECO:0000313" key="5">
    <source>
        <dbReference type="EMBL" id="KAG8460285.1"/>
    </source>
</evidence>
<keyword evidence="6" id="KW-1185">Reference proteome</keyword>
<feature type="region of interest" description="Disordered" evidence="2">
    <location>
        <begin position="62"/>
        <end position="107"/>
    </location>
</feature>
<dbReference type="EMBL" id="JAGTXO010000033">
    <property type="protein sequence ID" value="KAG8460285.1"/>
    <property type="molecule type" value="Genomic_DNA"/>
</dbReference>
<evidence type="ECO:0000256" key="2">
    <source>
        <dbReference type="SAM" id="MobiDB-lite"/>
    </source>
</evidence>
<dbReference type="SUPFAM" id="SSF51197">
    <property type="entry name" value="Clavaminate synthase-like"/>
    <property type="match status" value="1"/>
</dbReference>
<feature type="compositionally biased region" description="Gly residues" evidence="2">
    <location>
        <begin position="83"/>
        <end position="93"/>
    </location>
</feature>
<evidence type="ECO:0000259" key="4">
    <source>
        <dbReference type="Pfam" id="PF02668"/>
    </source>
</evidence>
<comment type="caution">
    <text evidence="5">The sequence shown here is derived from an EMBL/GenBank/DDBJ whole genome shotgun (WGS) entry which is preliminary data.</text>
</comment>
<dbReference type="Proteomes" id="UP000751190">
    <property type="component" value="Unassembled WGS sequence"/>
</dbReference>
<dbReference type="AlphaFoldDB" id="A0A8J5XKB2"/>
<name>A0A8J5XKB2_DIALT</name>
<gene>
    <name evidence="5" type="ORF">KFE25_011776</name>
</gene>
<accession>A0A8J5XKB2</accession>
<dbReference type="OrthoDB" id="408743at2759"/>
<protein>
    <recommendedName>
        <fullName evidence="4">TauD/TfdA-like domain-containing protein</fullName>
    </recommendedName>
</protein>
<sequence>MAVVAAVLAVAGALAHRPPRGVSLAASARSASTSACPFAPSDEPLGREGGVELFRDWFTSWGLTPPDDAPHDGAKRAGKKGKGGGGKGGGGFGAPAPSSQQPLRCEPPPAGFVTVLRASTDGAAAAAESDEGLRALGEAARRRIDELLPASGAVLVRGLPMRTADAFSQFWRGVREAPPALVEGRYCSMGPSTGRAQLAGIDLATNVPPEFLLLCHNELCYNPLTVGTIALYCVAPAPVGGETLVARNEALARSHSDAVRAFVDEHGGLLYERAYYDANHKHVITSGATGSWQDKCGLPRDAPRSGAEAFFAAMGFAREQLHWDDDGGLVVRNVHPGYRVDPLTGERSWWNIAHTGSVKAADGTPFPKRLVAEVQRTGWAHTYAFKLLAGDWLVLDNLRVQHGRLPYFADPSRPRCLLTVYDTPQPA</sequence>
<dbReference type="InterPro" id="IPR042098">
    <property type="entry name" value="TauD-like_sf"/>
</dbReference>
<dbReference type="Pfam" id="PF02668">
    <property type="entry name" value="TauD"/>
    <property type="match status" value="1"/>
</dbReference>
<reference evidence="5" key="1">
    <citation type="submission" date="2021-05" db="EMBL/GenBank/DDBJ databases">
        <title>The genome of the haptophyte Pavlova lutheri (Diacronema luteri, Pavlovales) - a model for lipid biosynthesis in eukaryotic algae.</title>
        <authorList>
            <person name="Hulatt C.J."/>
            <person name="Posewitz M.C."/>
        </authorList>
    </citation>
    <scope>NUCLEOTIDE SEQUENCE</scope>
    <source>
        <strain evidence="5">NIVA-4/92</strain>
    </source>
</reference>
<evidence type="ECO:0000256" key="1">
    <source>
        <dbReference type="ARBA" id="ARBA00023002"/>
    </source>
</evidence>
<dbReference type="PANTHER" id="PTHR10696:SF21">
    <property type="entry name" value="TAUD_TFDA-LIKE DOMAIN-CONTAINING PROTEIN"/>
    <property type="match status" value="1"/>
</dbReference>
<evidence type="ECO:0000256" key="3">
    <source>
        <dbReference type="SAM" id="SignalP"/>
    </source>
</evidence>
<evidence type="ECO:0000313" key="6">
    <source>
        <dbReference type="Proteomes" id="UP000751190"/>
    </source>
</evidence>
<dbReference type="PANTHER" id="PTHR10696">
    <property type="entry name" value="GAMMA-BUTYROBETAINE HYDROXYLASE-RELATED"/>
    <property type="match status" value="1"/>
</dbReference>
<feature type="signal peptide" evidence="3">
    <location>
        <begin position="1"/>
        <end position="15"/>
    </location>
</feature>
<keyword evidence="1" id="KW-0560">Oxidoreductase</keyword>
<dbReference type="InterPro" id="IPR050411">
    <property type="entry name" value="AlphaKG_dependent_hydroxylases"/>
</dbReference>
<dbReference type="GO" id="GO:0016491">
    <property type="term" value="F:oxidoreductase activity"/>
    <property type="evidence" value="ECO:0007669"/>
    <property type="project" value="UniProtKB-KW"/>
</dbReference>
<keyword evidence="3" id="KW-0732">Signal</keyword>
<feature type="chain" id="PRO_5035283143" description="TauD/TfdA-like domain-containing protein" evidence="3">
    <location>
        <begin position="16"/>
        <end position="427"/>
    </location>
</feature>
<organism evidence="5 6">
    <name type="scientific">Diacronema lutheri</name>
    <name type="common">Unicellular marine alga</name>
    <name type="synonym">Monochrysis lutheri</name>
    <dbReference type="NCBI Taxonomy" id="2081491"/>
    <lineage>
        <taxon>Eukaryota</taxon>
        <taxon>Haptista</taxon>
        <taxon>Haptophyta</taxon>
        <taxon>Pavlovophyceae</taxon>
        <taxon>Pavlovales</taxon>
        <taxon>Pavlovaceae</taxon>
        <taxon>Diacronema</taxon>
    </lineage>
</organism>
<feature type="domain" description="TauD/TfdA-like" evidence="4">
    <location>
        <begin position="134"/>
        <end position="419"/>
    </location>
</feature>
<dbReference type="InterPro" id="IPR003819">
    <property type="entry name" value="TauD/TfdA-like"/>
</dbReference>
<proteinExistence type="predicted"/>
<dbReference type="Gene3D" id="3.60.130.10">
    <property type="entry name" value="Clavaminate synthase-like"/>
    <property type="match status" value="1"/>
</dbReference>